<keyword evidence="2" id="KW-1133">Transmembrane helix</keyword>
<organism evidence="3 4">
    <name type="scientific">Chromobacterium amazonense</name>
    <dbReference type="NCBI Taxonomy" id="1382803"/>
    <lineage>
        <taxon>Bacteria</taxon>
        <taxon>Pseudomonadati</taxon>
        <taxon>Pseudomonadota</taxon>
        <taxon>Betaproteobacteria</taxon>
        <taxon>Neisseriales</taxon>
        <taxon>Chromobacteriaceae</taxon>
        <taxon>Chromobacterium</taxon>
    </lineage>
</organism>
<evidence type="ECO:0000256" key="1">
    <source>
        <dbReference type="SAM" id="MobiDB-lite"/>
    </source>
</evidence>
<evidence type="ECO:0000256" key="2">
    <source>
        <dbReference type="SAM" id="Phobius"/>
    </source>
</evidence>
<keyword evidence="2" id="KW-0812">Transmembrane</keyword>
<name>A0ABU8V003_9NEIS</name>
<comment type="caution">
    <text evidence="3">The sequence shown here is derived from an EMBL/GenBank/DDBJ whole genome shotgun (WGS) entry which is preliminary data.</text>
</comment>
<evidence type="ECO:0000313" key="4">
    <source>
        <dbReference type="Proteomes" id="UP001224516"/>
    </source>
</evidence>
<protein>
    <recommendedName>
        <fullName evidence="5">Chemotaxis protein</fullName>
    </recommendedName>
</protein>
<sequence length="312" mass="34483">MIAPVQPWRWIRLEIGLAINGAIQYALFIDHPLFWPAVGLSTLLITLLILWPSSAPAIAAHDGDQSAYWRSVAAHVYALLPLWAGHVALGREQIDEAALQLTARFDHMLRQLGRPSPPSDDSPHPLAAAQNKLTDALEAMQLPAPLQKQLLPQLQQLKQSGQQLALLAKNLPAGEASPAAAAEQIGEQVGLLLRQLESIDADVHDSCRACQMKLDDPAASQDLQATIEEVLTHLQFQDRVNQILSHVQNDIWQLEAMLHESLNSREDALPEPPDTEAWLTALKNSYTTHEQRALHNRDQNDKTPGASDITFF</sequence>
<dbReference type="RefSeq" id="WP_307910223.1">
    <property type="nucleotide sequence ID" value="NZ_JAVFJF020000011.1"/>
</dbReference>
<reference evidence="3 4" key="1">
    <citation type="submission" date="2023-12" db="EMBL/GenBank/DDBJ databases">
        <title>Evaluation and characterization of a potential secondary metabolite violacein from indigenous Chromobacterium amazonense SAM215.</title>
        <authorList>
            <person name="Tarafdar M.R."/>
            <person name="Abedin S.M."/>
            <person name="Atiqua A."/>
            <person name="Saha A."/>
            <person name="Khan S.N."/>
        </authorList>
    </citation>
    <scope>NUCLEOTIDE SEQUENCE [LARGE SCALE GENOMIC DNA]</scope>
    <source>
        <strain evidence="3 4">SAM215</strain>
    </source>
</reference>
<keyword evidence="2" id="KW-0472">Membrane</keyword>
<proteinExistence type="predicted"/>
<accession>A0ABU8V003</accession>
<evidence type="ECO:0008006" key="5">
    <source>
        <dbReference type="Google" id="ProtNLM"/>
    </source>
</evidence>
<dbReference type="Proteomes" id="UP001224516">
    <property type="component" value="Unassembled WGS sequence"/>
</dbReference>
<dbReference type="EMBL" id="JAVFJF020000011">
    <property type="protein sequence ID" value="MEJ8674490.1"/>
    <property type="molecule type" value="Genomic_DNA"/>
</dbReference>
<feature type="region of interest" description="Disordered" evidence="1">
    <location>
        <begin position="290"/>
        <end position="312"/>
    </location>
</feature>
<feature type="transmembrane region" description="Helical" evidence="2">
    <location>
        <begin position="33"/>
        <end position="51"/>
    </location>
</feature>
<feature type="compositionally biased region" description="Basic and acidic residues" evidence="1">
    <location>
        <begin position="290"/>
        <end position="301"/>
    </location>
</feature>
<gene>
    <name evidence="3" type="ORF">QCL97_007115</name>
</gene>
<evidence type="ECO:0000313" key="3">
    <source>
        <dbReference type="EMBL" id="MEJ8674490.1"/>
    </source>
</evidence>
<keyword evidence="4" id="KW-1185">Reference proteome</keyword>